<dbReference type="AlphaFoldDB" id="A0A2A4Z2W8"/>
<dbReference type="PROSITE" id="PS51257">
    <property type="entry name" value="PROKAR_LIPOPROTEIN"/>
    <property type="match status" value="1"/>
</dbReference>
<comment type="caution">
    <text evidence="2">The sequence shown here is derived from an EMBL/GenBank/DDBJ whole genome shotgun (WGS) entry which is preliminary data.</text>
</comment>
<protein>
    <recommendedName>
        <fullName evidence="3">Cadherin-like domain-containing protein</fullName>
    </recommendedName>
</protein>
<organism evidence="2">
    <name type="scientific">OCS116 cluster bacterium</name>
    <dbReference type="NCBI Taxonomy" id="2030921"/>
    <lineage>
        <taxon>Bacteria</taxon>
        <taxon>Pseudomonadati</taxon>
        <taxon>Pseudomonadota</taxon>
        <taxon>Alphaproteobacteria</taxon>
        <taxon>OCS116 cluster</taxon>
    </lineage>
</organism>
<dbReference type="InterPro" id="IPR011049">
    <property type="entry name" value="Serralysin-like_metalloprot_C"/>
</dbReference>
<gene>
    <name evidence="2" type="ORF">COB13_07785</name>
</gene>
<evidence type="ECO:0000313" key="2">
    <source>
        <dbReference type="EMBL" id="PCJ01251.1"/>
    </source>
</evidence>
<dbReference type="SUPFAM" id="SSF51120">
    <property type="entry name" value="beta-Roll"/>
    <property type="match status" value="1"/>
</dbReference>
<name>A0A2A4Z2W8_9PROT</name>
<evidence type="ECO:0008006" key="3">
    <source>
        <dbReference type="Google" id="ProtNLM"/>
    </source>
</evidence>
<reference key="1">
    <citation type="submission" date="2017-08" db="EMBL/GenBank/DDBJ databases">
        <title>A dynamic microbial community with high functional redundancy inhabits the cold, oxic subseafloor aquifer.</title>
        <authorList>
            <person name="Tully B.J."/>
            <person name="Wheat C.G."/>
            <person name="Glazer B.T."/>
            <person name="Huber J.A."/>
        </authorList>
    </citation>
    <scope>NUCLEOTIDE SEQUENCE [LARGE SCALE GENOMIC DNA]</scope>
</reference>
<dbReference type="EMBL" id="NVUS01000008">
    <property type="protein sequence ID" value="PCJ01251.1"/>
    <property type="molecule type" value="Genomic_DNA"/>
</dbReference>
<reference evidence="2" key="2">
    <citation type="journal article" date="2018" name="ISME J.">
        <title>A dynamic microbial community with high functional redundancy inhabits the cold, oxic subseafloor aquifer.</title>
        <authorList>
            <person name="Tully B.J."/>
            <person name="Wheat C.G."/>
            <person name="Glazer B.T."/>
            <person name="Huber J.A."/>
        </authorList>
    </citation>
    <scope>NUCLEOTIDE SEQUENCE</scope>
    <source>
        <strain evidence="2">NORP83</strain>
    </source>
</reference>
<evidence type="ECO:0000256" key="1">
    <source>
        <dbReference type="SAM" id="SignalP"/>
    </source>
</evidence>
<feature type="chain" id="PRO_5013400014" description="Cadherin-like domain-containing protein" evidence="1">
    <location>
        <begin position="28"/>
        <end position="904"/>
    </location>
</feature>
<accession>A0A2A4Z2W8</accession>
<keyword evidence="1" id="KW-0732">Signal</keyword>
<feature type="signal peptide" evidence="1">
    <location>
        <begin position="1"/>
        <end position="27"/>
    </location>
</feature>
<proteinExistence type="predicted"/>
<sequence length="904" mass="94105">MLNFKKPIKQNKSQKYFIMASMSTLLAACGTSATTGTSNVTGAITTGNDNVVLGGAGGAGIVDLLAGDDIVVGGDAADFIRGGAGADNIQAGGGVDNIVVIGITNDASYSQSDIDNPNSSGVNLSSLISLMDLNNNPISDLQSGEVIDGGAEGAILFVYGKSDFTGVSLSNITRLDVHSEVTIPATMIKFLIDQGIFNSLIGDGSTKIIISNDGSGIELDFSSINMQGIGHIVVEAGVTLLLDQADLNGTTIIEGAGSIKSTSGELNFDGIKVAKGLTILDDAGAAVDVPRVDVTTGEPVDTGSGGGSGGGGAVTTPTAPILHVANEMTVSGVEFKVNTQTAEEDGFSSVTGLSDGGYLVVWQSDIDYDVNGQRYNADGSTNGSEFVVNGSTLKGQGHPDLTSLKDGGFVITWQVHKAGLKLHIYGQKYAADGTKSGDEFQINTDNGSIHQESSIADLGDGGFVMAWESYDQDGNDRGVFGQRYNADGIANGSEFQVNTHTNNEQLAPEVAALNDGGFVITWSSFGQEGQYGVFGQRYNADGSVDGGEFQVNVYTTGRQIDSEITTLNDGGYIISWESQGDVYGQIYNADGSVRKAEFLINTHTSSTQDNPVMTALSDGGFVVVWESKNQDGVTGQGVYGQRFDAAGTAIDDEFHINTDLINFNDQIAVTAIESGGFVVSWTSDGGGSIYAQRYEYSDTYKLTKDATEDFDIVTLLQSEQDSSVVTMGSVSISGVPSYVSFTKGSSDGNGTWTIAQSDLDGLQIKASNGDTSNFSLTLSVTLTHTSGGTSTSSSSIDVSVGNVITGTIGQDSLTATSTIDHVDGKAEEDTLTITGDKADFSFAIKGNDLQITNGDNVDLIHSIEELTFTGAGGTIDVDTLFDVIAGVDEAALDVWLANSYDYNT</sequence>